<gene>
    <name evidence="1" type="ORF">RS130_16460</name>
</gene>
<keyword evidence="2" id="KW-1185">Reference proteome</keyword>
<accession>A0ABU3SZC6</accession>
<dbReference type="PANTHER" id="PTHR38032">
    <property type="entry name" value="POLYMERASE-RELATED"/>
    <property type="match status" value="1"/>
</dbReference>
<name>A0ABU3SZC6_9ALTE</name>
<dbReference type="PANTHER" id="PTHR38032:SF1">
    <property type="entry name" value="RNA-BINDING PROTEIN KHPB N-TERMINAL DOMAIN-CONTAINING PROTEIN"/>
    <property type="match status" value="1"/>
</dbReference>
<dbReference type="InterPro" id="IPR046865">
    <property type="entry name" value="FapA_b_solenoid"/>
</dbReference>
<dbReference type="EMBL" id="JAWDIO010000002">
    <property type="protein sequence ID" value="MDU0355287.1"/>
    <property type="molecule type" value="Genomic_DNA"/>
</dbReference>
<reference evidence="1 2" key="1">
    <citation type="submission" date="2023-10" db="EMBL/GenBank/DDBJ databases">
        <title>Glaciecola aquimarina strain GGW-M5 nov., isolated from a coastal seawater.</title>
        <authorList>
            <person name="Bayburt H."/>
            <person name="Kim J.M."/>
            <person name="Choi B.J."/>
            <person name="Jeon C.O."/>
        </authorList>
    </citation>
    <scope>NUCLEOTIDE SEQUENCE [LARGE SCALE GENOMIC DNA]</scope>
    <source>
        <strain evidence="1 2">KCTC 32108</strain>
    </source>
</reference>
<proteinExistence type="predicted"/>
<protein>
    <submittedName>
        <fullName evidence="1">FapA family protein</fullName>
    </submittedName>
</protein>
<dbReference type="Proteomes" id="UP001247805">
    <property type="component" value="Unassembled WGS sequence"/>
</dbReference>
<evidence type="ECO:0000313" key="2">
    <source>
        <dbReference type="Proteomes" id="UP001247805"/>
    </source>
</evidence>
<organism evidence="1 2">
    <name type="scientific">Paraglaciecola aquimarina</name>
    <dbReference type="NCBI Taxonomy" id="1235557"/>
    <lineage>
        <taxon>Bacteria</taxon>
        <taxon>Pseudomonadati</taxon>
        <taxon>Pseudomonadota</taxon>
        <taxon>Gammaproteobacteria</taxon>
        <taxon>Alteromonadales</taxon>
        <taxon>Alteromonadaceae</taxon>
        <taxon>Paraglaciecola</taxon>
    </lineage>
</organism>
<sequence length="293" mass="32686">MWIDDVYVCKGVNVGTGNIEYDGAVLVNGDVTENMKIIATGDVTVNGFVESAYIQTTGDIIITEGAMGKVNDELTEYSCNLISQGSVHIQHGQGLNIKCHNNVTIGRQLAHSKIDTKGKVTIGSADNPNGNIFACKIKCGDQFSAGTIGAVSGSNLSIDYSEMFNTLVDQKDTLDDLLKQLSQNNLRHMERMNIINSKFVPKDMQSRVDEANQLYQGETQLLNWLHQKATEMNRTKERYQANIKMIASKKVYPGVTLKLNNRTWRAEKELDRSQVTFEHHQWQCVPIVGKLCR</sequence>
<evidence type="ECO:0000313" key="1">
    <source>
        <dbReference type="EMBL" id="MDU0355287.1"/>
    </source>
</evidence>
<dbReference type="RefSeq" id="WP_316026834.1">
    <property type="nucleotide sequence ID" value="NZ_JAWDIO010000002.1"/>
</dbReference>
<dbReference type="Pfam" id="PF03961">
    <property type="entry name" value="FapA"/>
    <property type="match status" value="1"/>
</dbReference>
<comment type="caution">
    <text evidence="1">The sequence shown here is derived from an EMBL/GenBank/DDBJ whole genome shotgun (WGS) entry which is preliminary data.</text>
</comment>
<dbReference type="InterPro" id="IPR005646">
    <property type="entry name" value="FapA"/>
</dbReference>